<sequence>MCVRSGATPARLRTSHRERNALPMSRNVVLTSGVTSEHPKQLQYAVQELLRIRAHSQLRQVTATPICPDGTLILTTAPVPCNANPSSIRELKEIRTISSQGQHANVNANVGPSTDTRKNIHDLAKLNKRKLPGECKSPCGSGQMLMTPLNEPRLCSPTLPCPQSHWCHVGITPELTVCCSTMPNTCEMPLMKGHGNSYLTRWHFDSTQKKCVKFIYSGEGGNQ</sequence>
<feature type="domain" description="BPTI/Kunitz inhibitor" evidence="1">
    <location>
        <begin position="186"/>
        <end position="223"/>
    </location>
</feature>
<dbReference type="InterPro" id="IPR036880">
    <property type="entry name" value="Kunitz_BPTI_sf"/>
</dbReference>
<proteinExistence type="predicted"/>
<dbReference type="PANTHER" id="PTHR46339:SF2">
    <property type="entry name" value="BPTI_KUNITZ INHIBITOR DOMAIN-CONTAINING PROTEIN"/>
    <property type="match status" value="1"/>
</dbReference>
<dbReference type="EMBL" id="JOJR01024669">
    <property type="protein sequence ID" value="RCN23909.1"/>
    <property type="molecule type" value="Genomic_DNA"/>
</dbReference>
<dbReference type="Pfam" id="PF14625">
    <property type="entry name" value="Lustrin_cystein"/>
    <property type="match status" value="1"/>
</dbReference>
<dbReference type="SUPFAM" id="SSF57362">
    <property type="entry name" value="BPTI-like"/>
    <property type="match status" value="1"/>
</dbReference>
<dbReference type="AlphaFoldDB" id="A0A368EYR1"/>
<dbReference type="InterPro" id="IPR002223">
    <property type="entry name" value="Kunitz_BPTI"/>
</dbReference>
<dbReference type="Gene3D" id="4.10.410.10">
    <property type="entry name" value="Pancreatic trypsin inhibitor Kunitz domain"/>
    <property type="match status" value="1"/>
</dbReference>
<reference evidence="2 3" key="1">
    <citation type="submission" date="2014-10" db="EMBL/GenBank/DDBJ databases">
        <title>Draft genome of the hookworm Ancylostoma caninum.</title>
        <authorList>
            <person name="Mitreva M."/>
        </authorList>
    </citation>
    <scope>NUCLEOTIDE SEQUENCE [LARGE SCALE GENOMIC DNA]</scope>
    <source>
        <strain evidence="2 3">Baltimore</strain>
    </source>
</reference>
<feature type="non-terminal residue" evidence="2">
    <location>
        <position position="223"/>
    </location>
</feature>
<dbReference type="STRING" id="29170.A0A368EYR1"/>
<dbReference type="Pfam" id="PF00014">
    <property type="entry name" value="Kunitz_BPTI"/>
    <property type="match status" value="1"/>
</dbReference>
<dbReference type="InterPro" id="IPR028150">
    <property type="entry name" value="Lustrin_cystein"/>
</dbReference>
<evidence type="ECO:0000313" key="2">
    <source>
        <dbReference type="EMBL" id="RCN23909.1"/>
    </source>
</evidence>
<dbReference type="CDD" id="cd22593">
    <property type="entry name" value="Kunitz_conkunitzin"/>
    <property type="match status" value="1"/>
</dbReference>
<dbReference type="PANTHER" id="PTHR46339">
    <property type="entry name" value="PROTEIN CBG15282-RELATED"/>
    <property type="match status" value="1"/>
</dbReference>
<dbReference type="InterPro" id="IPR053014">
    <property type="entry name" value="Cuticle_assoc_divergent"/>
</dbReference>
<dbReference type="GO" id="GO:0004867">
    <property type="term" value="F:serine-type endopeptidase inhibitor activity"/>
    <property type="evidence" value="ECO:0007669"/>
    <property type="project" value="InterPro"/>
</dbReference>
<protein>
    <submittedName>
        <fullName evidence="2">Kunitz/Bovine pancreatic trypsin inhibitor domain protein</fullName>
    </submittedName>
</protein>
<evidence type="ECO:0000313" key="3">
    <source>
        <dbReference type="Proteomes" id="UP000252519"/>
    </source>
</evidence>
<dbReference type="SMART" id="SM00131">
    <property type="entry name" value="KU"/>
    <property type="match status" value="1"/>
</dbReference>
<dbReference type="PROSITE" id="PS50279">
    <property type="entry name" value="BPTI_KUNITZ_2"/>
    <property type="match status" value="1"/>
</dbReference>
<keyword evidence="3" id="KW-1185">Reference proteome</keyword>
<organism evidence="2 3">
    <name type="scientific">Ancylostoma caninum</name>
    <name type="common">Dog hookworm</name>
    <dbReference type="NCBI Taxonomy" id="29170"/>
    <lineage>
        <taxon>Eukaryota</taxon>
        <taxon>Metazoa</taxon>
        <taxon>Ecdysozoa</taxon>
        <taxon>Nematoda</taxon>
        <taxon>Chromadorea</taxon>
        <taxon>Rhabditida</taxon>
        <taxon>Rhabditina</taxon>
        <taxon>Rhabditomorpha</taxon>
        <taxon>Strongyloidea</taxon>
        <taxon>Ancylostomatidae</taxon>
        <taxon>Ancylostomatinae</taxon>
        <taxon>Ancylostoma</taxon>
    </lineage>
</organism>
<accession>A0A368EYR1</accession>
<comment type="caution">
    <text evidence="2">The sequence shown here is derived from an EMBL/GenBank/DDBJ whole genome shotgun (WGS) entry which is preliminary data.</text>
</comment>
<name>A0A368EYR1_ANCCA</name>
<gene>
    <name evidence="2" type="ORF">ANCCAN_30402</name>
</gene>
<dbReference type="OrthoDB" id="4473401at2759"/>
<dbReference type="Proteomes" id="UP000252519">
    <property type="component" value="Unassembled WGS sequence"/>
</dbReference>
<evidence type="ECO:0000259" key="1">
    <source>
        <dbReference type="PROSITE" id="PS50279"/>
    </source>
</evidence>